<name>A0A0E9W2H5_ANGAN</name>
<reference evidence="1" key="1">
    <citation type="submission" date="2014-11" db="EMBL/GenBank/DDBJ databases">
        <authorList>
            <person name="Amaro Gonzalez C."/>
        </authorList>
    </citation>
    <scope>NUCLEOTIDE SEQUENCE</scope>
</reference>
<dbReference type="EMBL" id="GBXM01024015">
    <property type="protein sequence ID" value="JAH84562.1"/>
    <property type="molecule type" value="Transcribed_RNA"/>
</dbReference>
<reference evidence="1" key="2">
    <citation type="journal article" date="2015" name="Fish Shellfish Immunol.">
        <title>Early steps in the European eel (Anguilla anguilla)-Vibrio vulnificus interaction in the gills: Role of the RtxA13 toxin.</title>
        <authorList>
            <person name="Callol A."/>
            <person name="Pajuelo D."/>
            <person name="Ebbesson L."/>
            <person name="Teles M."/>
            <person name="MacKenzie S."/>
            <person name="Amaro C."/>
        </authorList>
    </citation>
    <scope>NUCLEOTIDE SEQUENCE</scope>
</reference>
<protein>
    <submittedName>
        <fullName evidence="1">Uncharacterized protein</fullName>
    </submittedName>
</protein>
<sequence>MSYFTPHCNQGLSVPRRFPNCETEGVRVEQTGQGLNRAGLR</sequence>
<proteinExistence type="predicted"/>
<accession>A0A0E9W2H5</accession>
<organism evidence="1">
    <name type="scientific">Anguilla anguilla</name>
    <name type="common">European freshwater eel</name>
    <name type="synonym">Muraena anguilla</name>
    <dbReference type="NCBI Taxonomy" id="7936"/>
    <lineage>
        <taxon>Eukaryota</taxon>
        <taxon>Metazoa</taxon>
        <taxon>Chordata</taxon>
        <taxon>Craniata</taxon>
        <taxon>Vertebrata</taxon>
        <taxon>Euteleostomi</taxon>
        <taxon>Actinopterygii</taxon>
        <taxon>Neopterygii</taxon>
        <taxon>Teleostei</taxon>
        <taxon>Anguilliformes</taxon>
        <taxon>Anguillidae</taxon>
        <taxon>Anguilla</taxon>
    </lineage>
</organism>
<evidence type="ECO:0000313" key="1">
    <source>
        <dbReference type="EMBL" id="JAH84562.1"/>
    </source>
</evidence>
<dbReference type="AlphaFoldDB" id="A0A0E9W2H5"/>